<organism evidence="4">
    <name type="scientific">Nippostrongylus brasiliensis</name>
    <name type="common">Rat hookworm</name>
    <dbReference type="NCBI Taxonomy" id="27835"/>
    <lineage>
        <taxon>Eukaryota</taxon>
        <taxon>Metazoa</taxon>
        <taxon>Ecdysozoa</taxon>
        <taxon>Nematoda</taxon>
        <taxon>Chromadorea</taxon>
        <taxon>Rhabditida</taxon>
        <taxon>Rhabditina</taxon>
        <taxon>Rhabditomorpha</taxon>
        <taxon>Strongyloidea</taxon>
        <taxon>Heligmosomidae</taxon>
        <taxon>Nippostrongylus</taxon>
    </lineage>
</organism>
<dbReference type="AlphaFoldDB" id="A0A0N4YRN2"/>
<reference evidence="2 3" key="2">
    <citation type="submission" date="2018-11" db="EMBL/GenBank/DDBJ databases">
        <authorList>
            <consortium name="Pathogen Informatics"/>
        </authorList>
    </citation>
    <scope>NUCLEOTIDE SEQUENCE [LARGE SCALE GENOMIC DNA]</scope>
</reference>
<feature type="region of interest" description="Disordered" evidence="1">
    <location>
        <begin position="1"/>
        <end position="34"/>
    </location>
</feature>
<accession>A0A0N4YRN2</accession>
<evidence type="ECO:0000313" key="4">
    <source>
        <dbReference type="WBParaSite" id="NBR_0001990401-mRNA-1"/>
    </source>
</evidence>
<name>A0A0N4YRN2_NIPBR</name>
<dbReference type="WBParaSite" id="NBR_0001990401-mRNA-1">
    <property type="protein sequence ID" value="NBR_0001990401-mRNA-1"/>
    <property type="gene ID" value="NBR_0001990401"/>
</dbReference>
<evidence type="ECO:0000313" key="2">
    <source>
        <dbReference type="EMBL" id="VDL83641.1"/>
    </source>
</evidence>
<dbReference type="EMBL" id="UYSL01024603">
    <property type="protein sequence ID" value="VDL83641.1"/>
    <property type="molecule type" value="Genomic_DNA"/>
</dbReference>
<evidence type="ECO:0000256" key="1">
    <source>
        <dbReference type="SAM" id="MobiDB-lite"/>
    </source>
</evidence>
<keyword evidence="3" id="KW-1185">Reference proteome</keyword>
<sequence>MGPNHVAKDRINTDIIIENHEKQPCAETDRERAA</sequence>
<evidence type="ECO:0000313" key="3">
    <source>
        <dbReference type="Proteomes" id="UP000271162"/>
    </source>
</evidence>
<reference evidence="4" key="1">
    <citation type="submission" date="2017-02" db="UniProtKB">
        <authorList>
            <consortium name="WormBaseParasite"/>
        </authorList>
    </citation>
    <scope>IDENTIFICATION</scope>
</reference>
<gene>
    <name evidence="2" type="ORF">NBR_LOCUS19905</name>
</gene>
<dbReference type="Proteomes" id="UP000271162">
    <property type="component" value="Unassembled WGS sequence"/>
</dbReference>
<proteinExistence type="predicted"/>
<protein>
    <submittedName>
        <fullName evidence="2 4">Uncharacterized protein</fullName>
    </submittedName>
</protein>